<dbReference type="GO" id="GO:0006281">
    <property type="term" value="P:DNA repair"/>
    <property type="evidence" value="ECO:0007669"/>
    <property type="project" value="UniProtKB-KW"/>
</dbReference>
<dbReference type="SUPFAM" id="SSF52540">
    <property type="entry name" value="P-loop containing nucleoside triphosphate hydrolases"/>
    <property type="match status" value="1"/>
</dbReference>
<dbReference type="AlphaFoldDB" id="A0A1X7V779"/>
<dbReference type="GO" id="GO:0043139">
    <property type="term" value="F:5'-3' DNA helicase activity"/>
    <property type="evidence" value="ECO:0007669"/>
    <property type="project" value="UniProtKB-EC"/>
</dbReference>
<proteinExistence type="inferred from homology"/>
<keyword evidence="1" id="KW-0067">ATP-binding</keyword>
<comment type="catalytic activity">
    <reaction evidence="1">
        <text>ATP + H2O = ADP + phosphate + H(+)</text>
        <dbReference type="Rhea" id="RHEA:13065"/>
        <dbReference type="ChEBI" id="CHEBI:15377"/>
        <dbReference type="ChEBI" id="CHEBI:15378"/>
        <dbReference type="ChEBI" id="CHEBI:30616"/>
        <dbReference type="ChEBI" id="CHEBI:43474"/>
        <dbReference type="ChEBI" id="CHEBI:456216"/>
        <dbReference type="EC" id="5.6.2.3"/>
    </reaction>
</comment>
<keyword evidence="1" id="KW-0234">DNA repair</keyword>
<keyword evidence="1" id="KW-0233">DNA recombination</keyword>
<dbReference type="EnsemblMetazoa" id="Aqu2.1.35367_001">
    <property type="protein sequence ID" value="Aqu2.1.35367_001"/>
    <property type="gene ID" value="Aqu2.1.35367"/>
</dbReference>
<dbReference type="InParanoid" id="A0A1X7V779"/>
<dbReference type="GO" id="GO:0005524">
    <property type="term" value="F:ATP binding"/>
    <property type="evidence" value="ECO:0007669"/>
    <property type="project" value="UniProtKB-KW"/>
</dbReference>
<evidence type="ECO:0000256" key="1">
    <source>
        <dbReference type="RuleBase" id="RU363044"/>
    </source>
</evidence>
<keyword evidence="1" id="KW-0547">Nucleotide-binding</keyword>
<dbReference type="EC" id="5.6.2.3" evidence="1"/>
<comment type="cofactor">
    <cofactor evidence="1">
        <name>Mg(2+)</name>
        <dbReference type="ChEBI" id="CHEBI:18420"/>
    </cofactor>
</comment>
<comment type="similarity">
    <text evidence="1">Belongs to the helicase family.</text>
</comment>
<dbReference type="PANTHER" id="PTHR47642">
    <property type="entry name" value="ATP-DEPENDENT DNA HELICASE"/>
    <property type="match status" value="1"/>
</dbReference>
<organism evidence="3">
    <name type="scientific">Amphimedon queenslandica</name>
    <name type="common">Sponge</name>
    <dbReference type="NCBI Taxonomy" id="400682"/>
    <lineage>
        <taxon>Eukaryota</taxon>
        <taxon>Metazoa</taxon>
        <taxon>Porifera</taxon>
        <taxon>Demospongiae</taxon>
        <taxon>Heteroscleromorpha</taxon>
        <taxon>Haplosclerida</taxon>
        <taxon>Niphatidae</taxon>
        <taxon>Amphimedon</taxon>
    </lineage>
</organism>
<dbReference type="Gene3D" id="3.40.50.300">
    <property type="entry name" value="P-loop containing nucleotide triphosphate hydrolases"/>
    <property type="match status" value="1"/>
</dbReference>
<name>A0A1X7V779_AMPQE</name>
<keyword evidence="1" id="KW-0227">DNA damage</keyword>
<dbReference type="GO" id="GO:0000723">
    <property type="term" value="P:telomere maintenance"/>
    <property type="evidence" value="ECO:0007669"/>
    <property type="project" value="InterPro"/>
</dbReference>
<dbReference type="Pfam" id="PF05970">
    <property type="entry name" value="PIF1"/>
    <property type="match status" value="1"/>
</dbReference>
<accession>A0A1X7V779</accession>
<feature type="domain" description="DNA helicase Pif1-like DEAD-box helicase" evidence="2">
    <location>
        <begin position="58"/>
        <end position="176"/>
    </location>
</feature>
<sequence length="179" mass="20365">MNDVRNMDTGSHLTLQEKKSMLNKDKKRIFDHKKAHLLKQIEYKKKSKQEKEQSECVKPLHMFISGVGGTGKCFLIEAIEALVISYWSTLTKLTCAVAALTELAAYNMGDVTAHRRFQLPIEHKGQCTSYGSLPKTSHKVMKAELQGLKMVIIDEVSMVSSLNLTYIHMRMNDLIESYE</sequence>
<dbReference type="GO" id="GO:0006310">
    <property type="term" value="P:DNA recombination"/>
    <property type="evidence" value="ECO:0007669"/>
    <property type="project" value="UniProtKB-KW"/>
</dbReference>
<keyword evidence="1" id="KW-0347">Helicase</keyword>
<evidence type="ECO:0000259" key="2">
    <source>
        <dbReference type="Pfam" id="PF05970"/>
    </source>
</evidence>
<evidence type="ECO:0000313" key="3">
    <source>
        <dbReference type="EnsemblMetazoa" id="Aqu2.1.35367_001"/>
    </source>
</evidence>
<keyword evidence="1" id="KW-0378">Hydrolase</keyword>
<dbReference type="InterPro" id="IPR027417">
    <property type="entry name" value="P-loop_NTPase"/>
</dbReference>
<dbReference type="InterPro" id="IPR010285">
    <property type="entry name" value="DNA_helicase_pif1-like_DEAD"/>
</dbReference>
<protein>
    <recommendedName>
        <fullName evidence="1">ATP-dependent DNA helicase</fullName>
        <ecNumber evidence="1">5.6.2.3</ecNumber>
    </recommendedName>
</protein>
<dbReference type="InterPro" id="IPR051055">
    <property type="entry name" value="PIF1_helicase"/>
</dbReference>
<reference evidence="3" key="1">
    <citation type="submission" date="2017-05" db="UniProtKB">
        <authorList>
            <consortium name="EnsemblMetazoa"/>
        </authorList>
    </citation>
    <scope>IDENTIFICATION</scope>
</reference>
<dbReference type="GO" id="GO:0016887">
    <property type="term" value="F:ATP hydrolysis activity"/>
    <property type="evidence" value="ECO:0007669"/>
    <property type="project" value="RHEA"/>
</dbReference>